<organism evidence="6 7">
    <name type="scientific">Rosa chinensis</name>
    <name type="common">China rose</name>
    <dbReference type="NCBI Taxonomy" id="74649"/>
    <lineage>
        <taxon>Eukaryota</taxon>
        <taxon>Viridiplantae</taxon>
        <taxon>Streptophyta</taxon>
        <taxon>Embryophyta</taxon>
        <taxon>Tracheophyta</taxon>
        <taxon>Spermatophyta</taxon>
        <taxon>Magnoliopsida</taxon>
        <taxon>eudicotyledons</taxon>
        <taxon>Gunneridae</taxon>
        <taxon>Pentapetalae</taxon>
        <taxon>rosids</taxon>
        <taxon>fabids</taxon>
        <taxon>Rosales</taxon>
        <taxon>Rosaceae</taxon>
        <taxon>Rosoideae</taxon>
        <taxon>Rosoideae incertae sedis</taxon>
        <taxon>Rosa</taxon>
    </lineage>
</organism>
<dbReference type="OMA" id="NTEAHEW"/>
<dbReference type="Pfam" id="PF04434">
    <property type="entry name" value="SWIM"/>
    <property type="match status" value="1"/>
</dbReference>
<dbReference type="InterPro" id="IPR007527">
    <property type="entry name" value="Znf_SWIM"/>
</dbReference>
<proteinExistence type="predicted"/>
<reference evidence="6 7" key="1">
    <citation type="journal article" date="2018" name="Nat. Genet.">
        <title>The Rosa genome provides new insights in the design of modern roses.</title>
        <authorList>
            <person name="Bendahmane M."/>
        </authorList>
    </citation>
    <scope>NUCLEOTIDE SEQUENCE [LARGE SCALE GENOMIC DNA]</scope>
    <source>
        <strain evidence="7">cv. Old Blush</strain>
    </source>
</reference>
<dbReference type="Proteomes" id="UP000238479">
    <property type="component" value="Chromosome 1"/>
</dbReference>
<dbReference type="AlphaFoldDB" id="A0A2P6SE75"/>
<keyword evidence="2 4" id="KW-0863">Zinc-finger</keyword>
<evidence type="ECO:0000313" key="6">
    <source>
        <dbReference type="EMBL" id="PRQ56963.1"/>
    </source>
</evidence>
<keyword evidence="7" id="KW-1185">Reference proteome</keyword>
<keyword evidence="3" id="KW-0862">Zinc</keyword>
<evidence type="ECO:0000256" key="3">
    <source>
        <dbReference type="ARBA" id="ARBA00022833"/>
    </source>
</evidence>
<dbReference type="PROSITE" id="PS50966">
    <property type="entry name" value="ZF_SWIM"/>
    <property type="match status" value="1"/>
</dbReference>
<name>A0A2P6SE75_ROSCH</name>
<evidence type="ECO:0000259" key="5">
    <source>
        <dbReference type="PROSITE" id="PS50966"/>
    </source>
</evidence>
<evidence type="ECO:0000256" key="4">
    <source>
        <dbReference type="PROSITE-ProRule" id="PRU00325"/>
    </source>
</evidence>
<gene>
    <name evidence="6" type="ORF">RchiOBHm_Chr1g0343051</name>
</gene>
<protein>
    <submittedName>
        <fullName evidence="6">Putative transcription factor interactor and regulator CCHC(Zn) family</fullName>
    </submittedName>
</protein>
<dbReference type="GO" id="GO:0008270">
    <property type="term" value="F:zinc ion binding"/>
    <property type="evidence" value="ECO:0007669"/>
    <property type="project" value="UniProtKB-KW"/>
</dbReference>
<comment type="caution">
    <text evidence="6">The sequence shown here is derived from an EMBL/GenBank/DDBJ whole genome shotgun (WGS) entry which is preliminary data.</text>
</comment>
<dbReference type="PANTHER" id="PTHR31973">
    <property type="entry name" value="POLYPROTEIN, PUTATIVE-RELATED"/>
    <property type="match status" value="1"/>
</dbReference>
<dbReference type="EMBL" id="PDCK01000039">
    <property type="protein sequence ID" value="PRQ56963.1"/>
    <property type="molecule type" value="Genomic_DNA"/>
</dbReference>
<evidence type="ECO:0000256" key="1">
    <source>
        <dbReference type="ARBA" id="ARBA00022723"/>
    </source>
</evidence>
<dbReference type="PANTHER" id="PTHR31973:SF187">
    <property type="entry name" value="MUTATOR TRANSPOSASE MUDRA PROTEIN"/>
    <property type="match status" value="1"/>
</dbReference>
<dbReference type="SMART" id="SM00575">
    <property type="entry name" value="ZnF_PMZ"/>
    <property type="match status" value="1"/>
</dbReference>
<dbReference type="STRING" id="74649.A0A2P6SE75"/>
<evidence type="ECO:0000313" key="7">
    <source>
        <dbReference type="Proteomes" id="UP000238479"/>
    </source>
</evidence>
<keyword evidence="1" id="KW-0479">Metal-binding</keyword>
<dbReference type="Gramene" id="PRQ56963">
    <property type="protein sequence ID" value="PRQ56963"/>
    <property type="gene ID" value="RchiOBHm_Chr1g0343051"/>
</dbReference>
<feature type="domain" description="SWIM-type" evidence="5">
    <location>
        <begin position="86"/>
        <end position="118"/>
    </location>
</feature>
<sequence length="209" mass="24220">MANSIAESFNAWFAVEREMPVYTMLDQTRIRVMQMMGERRDEAQLWTSQLTPVMEGRLKEGMEKACRFNVHYSHTNVYEVRSKYSYVVDLGTPSCSCKKWEINCFPCCHGLAAIQAASLDVYAFMDKYFYVDYYKKCYDFPIYPISNVDMASSESASNDYILPPNAKRPPGRPRLKRFKSRGECEKKLIRCGRCGKMGQHNKKTCTEPI</sequence>
<accession>A0A2P6SE75</accession>
<evidence type="ECO:0000256" key="2">
    <source>
        <dbReference type="ARBA" id="ARBA00022771"/>
    </source>
</evidence>
<dbReference type="InterPro" id="IPR006564">
    <property type="entry name" value="Znf_PMZ"/>
</dbReference>